<dbReference type="PANTHER" id="PTHR22939">
    <property type="entry name" value="SERINE PROTEASE FAMILY S1C HTRA-RELATED"/>
    <property type="match status" value="1"/>
</dbReference>
<dbReference type="AlphaFoldDB" id="A0A517MNC5"/>
<dbReference type="RefSeq" id="WP_145354536.1">
    <property type="nucleotide sequence ID" value="NZ_CP036262.1"/>
</dbReference>
<dbReference type="Gene3D" id="2.30.42.10">
    <property type="match status" value="1"/>
</dbReference>
<dbReference type="InterPro" id="IPR001940">
    <property type="entry name" value="Peptidase_S1C"/>
</dbReference>
<dbReference type="PANTHER" id="PTHR22939:SF129">
    <property type="entry name" value="SERINE PROTEASE HTRA2, MITOCHONDRIAL"/>
    <property type="match status" value="1"/>
</dbReference>
<dbReference type="PRINTS" id="PR00834">
    <property type="entry name" value="PROTEASES2C"/>
</dbReference>
<dbReference type="KEGG" id="rml:FF011L_51940"/>
<evidence type="ECO:0000256" key="1">
    <source>
        <dbReference type="ARBA" id="ARBA00010541"/>
    </source>
</evidence>
<evidence type="ECO:0000256" key="2">
    <source>
        <dbReference type="ARBA" id="ARBA00022670"/>
    </source>
</evidence>
<reference evidence="6 7" key="1">
    <citation type="submission" date="2019-02" db="EMBL/GenBank/DDBJ databases">
        <title>Deep-cultivation of Planctomycetes and their phenomic and genomic characterization uncovers novel biology.</title>
        <authorList>
            <person name="Wiegand S."/>
            <person name="Jogler M."/>
            <person name="Boedeker C."/>
            <person name="Pinto D."/>
            <person name="Vollmers J."/>
            <person name="Rivas-Marin E."/>
            <person name="Kohn T."/>
            <person name="Peeters S.H."/>
            <person name="Heuer A."/>
            <person name="Rast P."/>
            <person name="Oberbeckmann S."/>
            <person name="Bunk B."/>
            <person name="Jeske O."/>
            <person name="Meyerdierks A."/>
            <person name="Storesund J.E."/>
            <person name="Kallscheuer N."/>
            <person name="Luecker S."/>
            <person name="Lage O.M."/>
            <person name="Pohl T."/>
            <person name="Merkel B.J."/>
            <person name="Hornburger P."/>
            <person name="Mueller R.-W."/>
            <person name="Bruemmer F."/>
            <person name="Labrenz M."/>
            <person name="Spormann A.M."/>
            <person name="Op den Camp H."/>
            <person name="Overmann J."/>
            <person name="Amann R."/>
            <person name="Jetten M.S.M."/>
            <person name="Mascher T."/>
            <person name="Medema M.H."/>
            <person name="Devos D.P."/>
            <person name="Kaster A.-K."/>
            <person name="Ovreas L."/>
            <person name="Rohde M."/>
            <person name="Galperin M.Y."/>
            <person name="Jogler C."/>
        </authorList>
    </citation>
    <scope>NUCLEOTIDE SEQUENCE [LARGE SCALE GENOMIC DNA]</scope>
    <source>
        <strain evidence="6 7">FF011L</strain>
    </source>
</reference>
<dbReference type="SUPFAM" id="SSF50494">
    <property type="entry name" value="Trypsin-like serine proteases"/>
    <property type="match status" value="1"/>
</dbReference>
<comment type="similarity">
    <text evidence="1">Belongs to the peptidase S1C family.</text>
</comment>
<dbReference type="Pfam" id="PF13180">
    <property type="entry name" value="PDZ_2"/>
    <property type="match status" value="1"/>
</dbReference>
<dbReference type="InterPro" id="IPR009003">
    <property type="entry name" value="Peptidase_S1_PA"/>
</dbReference>
<keyword evidence="3" id="KW-0378">Hydrolase</keyword>
<evidence type="ECO:0000259" key="5">
    <source>
        <dbReference type="SMART" id="SM00228"/>
    </source>
</evidence>
<name>A0A517MNC5_9BACT</name>
<dbReference type="Gene3D" id="2.40.10.120">
    <property type="match status" value="1"/>
</dbReference>
<accession>A0A517MNC5</accession>
<feature type="domain" description="PDZ" evidence="5">
    <location>
        <begin position="267"/>
        <end position="337"/>
    </location>
</feature>
<dbReference type="SUPFAM" id="SSF50156">
    <property type="entry name" value="PDZ domain-like"/>
    <property type="match status" value="1"/>
</dbReference>
<evidence type="ECO:0000256" key="4">
    <source>
        <dbReference type="SAM" id="SignalP"/>
    </source>
</evidence>
<dbReference type="SMART" id="SM00228">
    <property type="entry name" value="PDZ"/>
    <property type="match status" value="1"/>
</dbReference>
<sequence precursor="true">MESAGYHLSKIVLTSLLLFSGVAIAEPPSNGSGSTYLASPESLVSIVKSGGVPSTLQQLRDLESQQQAIATRAAACTVNIQIDGHETGSTQGCGVIISGDGIILTAAHVAERPGLKVKITLSDGTTATATTRGMYREVDAGLIKLDDDQNDGQPWPHASLGNSNLLEQGMWCIAIGHPGGYDPVRGLVTRVGRILAIRKGSIVTDCTLTGGDSGGPLFDIEGRLIAIHSRIGNDVADNLHIPVQYYEEKWDDLYAGKAWGFLPGFRPILGVHGEQDNPIALITDVRDQSPAANAGIQVGDVIEKLGDDLISNFDSLREAVAQTMPGKRVIVRLKRGGETKRVIVEIGRDPRFTE</sequence>
<proteinExistence type="inferred from homology"/>
<dbReference type="EMBL" id="CP036262">
    <property type="protein sequence ID" value="QDS96385.1"/>
    <property type="molecule type" value="Genomic_DNA"/>
</dbReference>
<feature type="signal peptide" evidence="4">
    <location>
        <begin position="1"/>
        <end position="25"/>
    </location>
</feature>
<gene>
    <name evidence="6" type="primary">hhoB_2</name>
    <name evidence="6" type="ORF">FF011L_51940</name>
</gene>
<evidence type="ECO:0000313" key="6">
    <source>
        <dbReference type="EMBL" id="QDS96385.1"/>
    </source>
</evidence>
<dbReference type="GO" id="GO:0004252">
    <property type="term" value="F:serine-type endopeptidase activity"/>
    <property type="evidence" value="ECO:0007669"/>
    <property type="project" value="InterPro"/>
</dbReference>
<organism evidence="6 7">
    <name type="scientific">Roseimaritima multifibrata</name>
    <dbReference type="NCBI Taxonomy" id="1930274"/>
    <lineage>
        <taxon>Bacteria</taxon>
        <taxon>Pseudomonadati</taxon>
        <taxon>Planctomycetota</taxon>
        <taxon>Planctomycetia</taxon>
        <taxon>Pirellulales</taxon>
        <taxon>Pirellulaceae</taxon>
        <taxon>Roseimaritima</taxon>
    </lineage>
</organism>
<keyword evidence="2 6" id="KW-0645">Protease</keyword>
<keyword evidence="4" id="KW-0732">Signal</keyword>
<dbReference type="InterPro" id="IPR001478">
    <property type="entry name" value="PDZ"/>
</dbReference>
<evidence type="ECO:0000256" key="3">
    <source>
        <dbReference type="ARBA" id="ARBA00022801"/>
    </source>
</evidence>
<feature type="chain" id="PRO_5021717825" evidence="4">
    <location>
        <begin position="26"/>
        <end position="354"/>
    </location>
</feature>
<dbReference type="GO" id="GO:0006508">
    <property type="term" value="P:proteolysis"/>
    <property type="evidence" value="ECO:0007669"/>
    <property type="project" value="UniProtKB-KW"/>
</dbReference>
<keyword evidence="7" id="KW-1185">Reference proteome</keyword>
<protein>
    <submittedName>
        <fullName evidence="6">Serine protease HhoB</fullName>
    </submittedName>
</protein>
<dbReference type="InterPro" id="IPR036034">
    <property type="entry name" value="PDZ_sf"/>
</dbReference>
<dbReference type="Pfam" id="PF13365">
    <property type="entry name" value="Trypsin_2"/>
    <property type="match status" value="1"/>
</dbReference>
<dbReference type="OrthoDB" id="248175at2"/>
<evidence type="ECO:0000313" key="7">
    <source>
        <dbReference type="Proteomes" id="UP000320672"/>
    </source>
</evidence>
<dbReference type="Proteomes" id="UP000320672">
    <property type="component" value="Chromosome"/>
</dbReference>